<accession>A0A218W889</accession>
<organism evidence="2 4">
    <name type="scientific">Punica granatum</name>
    <name type="common">Pomegranate</name>
    <dbReference type="NCBI Taxonomy" id="22663"/>
    <lineage>
        <taxon>Eukaryota</taxon>
        <taxon>Viridiplantae</taxon>
        <taxon>Streptophyta</taxon>
        <taxon>Embryophyta</taxon>
        <taxon>Tracheophyta</taxon>
        <taxon>Spermatophyta</taxon>
        <taxon>Magnoliopsida</taxon>
        <taxon>eudicotyledons</taxon>
        <taxon>Gunneridae</taxon>
        <taxon>Pentapetalae</taxon>
        <taxon>rosids</taxon>
        <taxon>malvids</taxon>
        <taxon>Myrtales</taxon>
        <taxon>Lythraceae</taxon>
        <taxon>Punica</taxon>
    </lineage>
</organism>
<gene>
    <name evidence="2" type="ORF">CDL15_Pgr023495</name>
    <name evidence="3" type="ORF">CRG98_020031</name>
</gene>
<evidence type="ECO:0000313" key="2">
    <source>
        <dbReference type="EMBL" id="OWM68530.1"/>
    </source>
</evidence>
<reference evidence="3 5" key="3">
    <citation type="submission" date="2017-11" db="EMBL/GenBank/DDBJ databases">
        <title>De-novo sequencing of pomegranate (Punica granatum L.) genome.</title>
        <authorList>
            <person name="Akparov Z."/>
            <person name="Amiraslanov A."/>
            <person name="Hajiyeva S."/>
            <person name="Abbasov M."/>
            <person name="Kaur K."/>
            <person name="Hamwieh A."/>
            <person name="Solovyev V."/>
            <person name="Salamov A."/>
            <person name="Braich B."/>
            <person name="Kosarev P."/>
            <person name="Mahmoud A."/>
            <person name="Hajiyev E."/>
            <person name="Babayeva S."/>
            <person name="Izzatullayeva V."/>
            <person name="Mammadov A."/>
            <person name="Mammadov A."/>
            <person name="Sharifova S."/>
            <person name="Ojaghi J."/>
            <person name="Eynullazada K."/>
            <person name="Bayramov B."/>
            <person name="Abdulazimova A."/>
            <person name="Shahmuradov I."/>
        </authorList>
    </citation>
    <scope>NUCLEOTIDE SEQUENCE [LARGE SCALE GENOMIC DNA]</scope>
    <source>
        <strain evidence="3">AG2017</strain>
        <strain evidence="5">cv. AG2017</strain>
        <tissue evidence="3">Leaf</tissue>
    </source>
</reference>
<proteinExistence type="predicted"/>
<evidence type="ECO:0000313" key="3">
    <source>
        <dbReference type="EMBL" id="PKI59622.1"/>
    </source>
</evidence>
<protein>
    <submittedName>
        <fullName evidence="2">Uncharacterized protein</fullName>
    </submittedName>
</protein>
<evidence type="ECO:0000313" key="5">
    <source>
        <dbReference type="Proteomes" id="UP000233551"/>
    </source>
</evidence>
<keyword evidence="5" id="KW-1185">Reference proteome</keyword>
<reference evidence="4" key="1">
    <citation type="journal article" date="2017" name="Plant J.">
        <title>The pomegranate (Punica granatum L.) genome and the genomics of punicalagin biosynthesis.</title>
        <authorList>
            <person name="Qin G."/>
            <person name="Xu C."/>
            <person name="Ming R."/>
            <person name="Tang H."/>
            <person name="Guyot R."/>
            <person name="Kramer E.M."/>
            <person name="Hu Y."/>
            <person name="Yi X."/>
            <person name="Qi Y."/>
            <person name="Xu X."/>
            <person name="Gao Z."/>
            <person name="Pan H."/>
            <person name="Jian J."/>
            <person name="Tian Y."/>
            <person name="Yue Z."/>
            <person name="Xu Y."/>
        </authorList>
    </citation>
    <scope>NUCLEOTIDE SEQUENCE [LARGE SCALE GENOMIC DNA]</scope>
    <source>
        <strain evidence="4">cv. Dabenzi</strain>
    </source>
</reference>
<sequence length="185" mass="19760">MGRAETNPSRVGVHLLHPNIPRTQKEQRCISPSQPSSAPAPSPITAVPSVTALTAPPPAVTTTCTGWREGGSGHSWLEIGERDRDRGRRRTEVKTSGHHSWVGLLPSTHESDVAVASRFRHGVARMADPNSKGCLGPLPGAAIAEPWSWLQTSCCPVLVAPQGQATHRRHAQSVHARLLPVSPEG</sequence>
<name>A0A218W889_PUNGR</name>
<dbReference type="EMBL" id="PGOL01001263">
    <property type="protein sequence ID" value="PKI59622.1"/>
    <property type="molecule type" value="Genomic_DNA"/>
</dbReference>
<comment type="caution">
    <text evidence="2">The sequence shown here is derived from an EMBL/GenBank/DDBJ whole genome shotgun (WGS) entry which is preliminary data.</text>
</comment>
<evidence type="ECO:0000256" key="1">
    <source>
        <dbReference type="SAM" id="MobiDB-lite"/>
    </source>
</evidence>
<evidence type="ECO:0000313" key="4">
    <source>
        <dbReference type="Proteomes" id="UP000197138"/>
    </source>
</evidence>
<dbReference type="Proteomes" id="UP000197138">
    <property type="component" value="Unassembled WGS sequence"/>
</dbReference>
<feature type="region of interest" description="Disordered" evidence="1">
    <location>
        <begin position="1"/>
        <end position="45"/>
    </location>
</feature>
<feature type="compositionally biased region" description="Low complexity" evidence="1">
    <location>
        <begin position="31"/>
        <end position="45"/>
    </location>
</feature>
<reference evidence="2" key="2">
    <citation type="submission" date="2017-06" db="EMBL/GenBank/DDBJ databases">
        <title>The pomegranate genome and the genomics of punicalagin biosynthesis.</title>
        <authorList>
            <person name="Xu C."/>
        </authorList>
    </citation>
    <scope>NUCLEOTIDE SEQUENCE [LARGE SCALE GENOMIC DNA]</scope>
    <source>
        <tissue evidence="2">Fresh leaf</tissue>
    </source>
</reference>
<dbReference type="AlphaFoldDB" id="A0A218W889"/>
<dbReference type="EMBL" id="MTKT01004950">
    <property type="protein sequence ID" value="OWM68530.1"/>
    <property type="molecule type" value="Genomic_DNA"/>
</dbReference>
<dbReference type="Proteomes" id="UP000233551">
    <property type="component" value="Unassembled WGS sequence"/>
</dbReference>